<sequence length="112" mass="12663">MLVPAVFLAVSNFAGYSYICTWLNDESRAIRDHLHDVGPANQNIHHWLECFQRKVTDYGWGLTIGKLVLLERTSVMTICGALTTFIAFYAQFNTSAPSDFKVFNATTILERT</sequence>
<evidence type="ECO:0000313" key="2">
    <source>
        <dbReference type="WBParaSite" id="PSAMB.scaffold193size67091.g3186.t1"/>
    </source>
</evidence>
<proteinExistence type="predicted"/>
<organism evidence="1 2">
    <name type="scientific">Plectus sambesii</name>
    <dbReference type="NCBI Taxonomy" id="2011161"/>
    <lineage>
        <taxon>Eukaryota</taxon>
        <taxon>Metazoa</taxon>
        <taxon>Ecdysozoa</taxon>
        <taxon>Nematoda</taxon>
        <taxon>Chromadorea</taxon>
        <taxon>Plectida</taxon>
        <taxon>Plectina</taxon>
        <taxon>Plectoidea</taxon>
        <taxon>Plectidae</taxon>
        <taxon>Plectus</taxon>
    </lineage>
</organism>
<dbReference type="AlphaFoldDB" id="A0A914VGU8"/>
<keyword evidence="1" id="KW-1185">Reference proteome</keyword>
<protein>
    <submittedName>
        <fullName evidence="2">Uncharacterized protein</fullName>
    </submittedName>
</protein>
<evidence type="ECO:0000313" key="1">
    <source>
        <dbReference type="Proteomes" id="UP000887566"/>
    </source>
</evidence>
<reference evidence="2" key="1">
    <citation type="submission" date="2022-11" db="UniProtKB">
        <authorList>
            <consortium name="WormBaseParasite"/>
        </authorList>
    </citation>
    <scope>IDENTIFICATION</scope>
</reference>
<name>A0A914VGU8_9BILA</name>
<accession>A0A914VGU8</accession>
<dbReference type="WBParaSite" id="PSAMB.scaffold193size67091.g3186.t1">
    <property type="protein sequence ID" value="PSAMB.scaffold193size67091.g3186.t1"/>
    <property type="gene ID" value="PSAMB.scaffold193size67091.g3186"/>
</dbReference>
<dbReference type="Proteomes" id="UP000887566">
    <property type="component" value="Unplaced"/>
</dbReference>